<dbReference type="EMBL" id="JARJCM010000050">
    <property type="protein sequence ID" value="KAJ7035461.1"/>
    <property type="molecule type" value="Genomic_DNA"/>
</dbReference>
<proteinExistence type="predicted"/>
<dbReference type="AlphaFoldDB" id="A0AAD6SWQ5"/>
<sequence length="130" mass="14733">FKYLSLHYSWYARFAEKGDTAPKDIHPNKCRKAGVTRVNLTQRVPHQSADIINNPEEYVALADAFTNYFEIVRVALAVYLPKETAELQMFVEELPLGATSPSHPFAGFVVNISSCTWAHRDAKDLEFCLI</sequence>
<evidence type="ECO:0000313" key="3">
    <source>
        <dbReference type="Proteomes" id="UP001218188"/>
    </source>
</evidence>
<feature type="non-terminal residue" evidence="1">
    <location>
        <position position="130"/>
    </location>
</feature>
<dbReference type="EMBL" id="JARJCM010000007">
    <property type="protein sequence ID" value="KAJ7044465.1"/>
    <property type="molecule type" value="Genomic_DNA"/>
</dbReference>
<gene>
    <name evidence="1" type="ORF">C8F04DRAFT_872360</name>
    <name evidence="2" type="ORF">C8F04DRAFT_896063</name>
</gene>
<accession>A0AAD6SWQ5</accession>
<evidence type="ECO:0000313" key="1">
    <source>
        <dbReference type="EMBL" id="KAJ7035461.1"/>
    </source>
</evidence>
<dbReference type="Proteomes" id="UP001218188">
    <property type="component" value="Unassembled WGS sequence"/>
</dbReference>
<keyword evidence="3" id="KW-1185">Reference proteome</keyword>
<name>A0AAD6SWQ5_9AGAR</name>
<comment type="caution">
    <text evidence="1">The sequence shown here is derived from an EMBL/GenBank/DDBJ whole genome shotgun (WGS) entry which is preliminary data.</text>
</comment>
<reference evidence="1" key="1">
    <citation type="submission" date="2023-03" db="EMBL/GenBank/DDBJ databases">
        <title>Massive genome expansion in bonnet fungi (Mycena s.s.) driven by repeated elements and novel gene families across ecological guilds.</title>
        <authorList>
            <consortium name="Lawrence Berkeley National Laboratory"/>
            <person name="Harder C.B."/>
            <person name="Miyauchi S."/>
            <person name="Viragh M."/>
            <person name="Kuo A."/>
            <person name="Thoen E."/>
            <person name="Andreopoulos B."/>
            <person name="Lu D."/>
            <person name="Skrede I."/>
            <person name="Drula E."/>
            <person name="Henrissat B."/>
            <person name="Morin E."/>
            <person name="Kohler A."/>
            <person name="Barry K."/>
            <person name="LaButti K."/>
            <person name="Morin E."/>
            <person name="Salamov A."/>
            <person name="Lipzen A."/>
            <person name="Mereny Z."/>
            <person name="Hegedus B."/>
            <person name="Baldrian P."/>
            <person name="Stursova M."/>
            <person name="Weitz H."/>
            <person name="Taylor A."/>
            <person name="Grigoriev I.V."/>
            <person name="Nagy L.G."/>
            <person name="Martin F."/>
            <person name="Kauserud H."/>
        </authorList>
    </citation>
    <scope>NUCLEOTIDE SEQUENCE</scope>
    <source>
        <strain evidence="1">CBHHK200</strain>
    </source>
</reference>
<feature type="non-terminal residue" evidence="1">
    <location>
        <position position="1"/>
    </location>
</feature>
<organism evidence="1 3">
    <name type="scientific">Mycena alexandri</name>
    <dbReference type="NCBI Taxonomy" id="1745969"/>
    <lineage>
        <taxon>Eukaryota</taxon>
        <taxon>Fungi</taxon>
        <taxon>Dikarya</taxon>
        <taxon>Basidiomycota</taxon>
        <taxon>Agaricomycotina</taxon>
        <taxon>Agaricomycetes</taxon>
        <taxon>Agaricomycetidae</taxon>
        <taxon>Agaricales</taxon>
        <taxon>Marasmiineae</taxon>
        <taxon>Mycenaceae</taxon>
        <taxon>Mycena</taxon>
    </lineage>
</organism>
<protein>
    <submittedName>
        <fullName evidence="1">Uncharacterized protein</fullName>
    </submittedName>
</protein>
<evidence type="ECO:0000313" key="2">
    <source>
        <dbReference type="EMBL" id="KAJ7044465.1"/>
    </source>
</evidence>